<gene>
    <name evidence="2" type="ORF">ACFQEV_10290</name>
</gene>
<dbReference type="PANTHER" id="PTHR42899">
    <property type="entry name" value="SPERMATOGENESIS-ASSOCIATED PROTEIN 20"/>
    <property type="match status" value="1"/>
</dbReference>
<dbReference type="SUPFAM" id="SSF52833">
    <property type="entry name" value="Thioredoxin-like"/>
    <property type="match status" value="1"/>
</dbReference>
<dbReference type="InterPro" id="IPR036249">
    <property type="entry name" value="Thioredoxin-like_sf"/>
</dbReference>
<protein>
    <submittedName>
        <fullName evidence="2">Thioredoxin domain-containing protein</fullName>
    </submittedName>
</protein>
<dbReference type="SUPFAM" id="SSF48208">
    <property type="entry name" value="Six-hairpin glycosidases"/>
    <property type="match status" value="1"/>
</dbReference>
<dbReference type="Pfam" id="PF03190">
    <property type="entry name" value="Thioredox_DsbH"/>
    <property type="match status" value="1"/>
</dbReference>
<sequence>MSDVLGRNRLDDEESPYLRQHADNPVNWQPWDEAALEAAREGDKPIFLSVGYSACHWCHVMAEESFEDDEVASVLNEEFVPIKVDREERPDLDRIYQTICQLVTGGGGWPLSVFLTPEGKPFYVGTYFPKEQRPDRGNVPGFMDLLRSFVESWEADREEIENRADQWTNALTDNLEATPEESGDAPGEEILGTVAAAAVRGADREYGGFGSGGPKFPQARRVESLLRTYVRTGDENAIDVATETLDAMAAGGMYDHVGGGFHRYVTDRTWTVPHFEKMLYDNAELPRVYVAAHRLTGSDDYAEVARETFDFVARELRHPDGGFYSTLDARSGGEEGTFYVWTPEQVREVLDDETTANLFCDRYGVTESGNFEDGTTVLTISATADELAESYGLSEEEMDERLGEAGEALFEAREERVRPARDEKVLAGWNGLMISSLAQGGLVLGDEYVELAEDALAFVRERLWDREERRLARRYKDGDVKGDGYLEDYAFLARGAFDLYQATGDAEYLAFALDLTRTLVDQFYDEEAGTLYMTPAEGESLVTRPQELQDQSTPSSVGVAASLLLDLDAFVPEADFSSVAGAVIDTHGDRIRGRPLEHVSLALAAEKRALGGTELVVAAEGLPESWRETLAERYVPDAVLSVRPPTDDELGPWLDTLGLSDAPPVWKGREARDGEPTIYACEGRTCSAPAHSVEEALSWLEGGAGDADVSLDDVDDIDL</sequence>
<feature type="domain" description="Spermatogenesis-associated protein 20-like TRX" evidence="1">
    <location>
        <begin position="8"/>
        <end position="171"/>
    </location>
</feature>
<evidence type="ECO:0000259" key="1">
    <source>
        <dbReference type="Pfam" id="PF03190"/>
    </source>
</evidence>
<dbReference type="Proteomes" id="UP001596408">
    <property type="component" value="Unassembled WGS sequence"/>
</dbReference>
<dbReference type="Gene3D" id="3.40.30.10">
    <property type="entry name" value="Glutaredoxin"/>
    <property type="match status" value="1"/>
</dbReference>
<dbReference type="CDD" id="cd02955">
    <property type="entry name" value="SSP411"/>
    <property type="match status" value="1"/>
</dbReference>
<dbReference type="RefSeq" id="WP_379695532.1">
    <property type="nucleotide sequence ID" value="NZ_JBHSXH010000015.1"/>
</dbReference>
<dbReference type="InterPro" id="IPR012341">
    <property type="entry name" value="6hp_glycosidase-like_sf"/>
</dbReference>
<dbReference type="EMBL" id="JBHSXH010000015">
    <property type="protein sequence ID" value="MFC6825369.1"/>
    <property type="molecule type" value="Genomic_DNA"/>
</dbReference>
<dbReference type="PANTHER" id="PTHR42899:SF1">
    <property type="entry name" value="SPERMATOGENESIS-ASSOCIATED PROTEIN 20"/>
    <property type="match status" value="1"/>
</dbReference>
<keyword evidence="3" id="KW-1185">Reference proteome</keyword>
<proteinExistence type="predicted"/>
<dbReference type="Gene3D" id="1.50.10.10">
    <property type="match status" value="2"/>
</dbReference>
<dbReference type="InterPro" id="IPR024705">
    <property type="entry name" value="Ssp411"/>
</dbReference>
<evidence type="ECO:0000313" key="2">
    <source>
        <dbReference type="EMBL" id="MFC6825369.1"/>
    </source>
</evidence>
<accession>A0ABD5TXY8</accession>
<dbReference type="InterPro" id="IPR004879">
    <property type="entry name" value="Ssp411-like_TRX"/>
</dbReference>
<comment type="caution">
    <text evidence="2">The sequence shown here is derived from an EMBL/GenBank/DDBJ whole genome shotgun (WGS) entry which is preliminary data.</text>
</comment>
<dbReference type="PIRSF" id="PIRSF006402">
    <property type="entry name" value="UCP006402_thioredoxin"/>
    <property type="match status" value="1"/>
</dbReference>
<organism evidence="2 3">
    <name type="scientific">Halopelagius fulvigenes</name>
    <dbReference type="NCBI Taxonomy" id="1198324"/>
    <lineage>
        <taxon>Archaea</taxon>
        <taxon>Methanobacteriati</taxon>
        <taxon>Methanobacteriota</taxon>
        <taxon>Stenosarchaea group</taxon>
        <taxon>Halobacteria</taxon>
        <taxon>Halobacteriales</taxon>
        <taxon>Haloferacaceae</taxon>
    </lineage>
</organism>
<dbReference type="InterPro" id="IPR008928">
    <property type="entry name" value="6-hairpin_glycosidase_sf"/>
</dbReference>
<name>A0ABD5TXY8_9EURY</name>
<dbReference type="AlphaFoldDB" id="A0ABD5TXY8"/>
<evidence type="ECO:0000313" key="3">
    <source>
        <dbReference type="Proteomes" id="UP001596408"/>
    </source>
</evidence>
<reference evidence="2 3" key="1">
    <citation type="journal article" date="2019" name="Int. J. Syst. Evol. Microbiol.">
        <title>The Global Catalogue of Microorganisms (GCM) 10K type strain sequencing project: providing services to taxonomists for standard genome sequencing and annotation.</title>
        <authorList>
            <consortium name="The Broad Institute Genomics Platform"/>
            <consortium name="The Broad Institute Genome Sequencing Center for Infectious Disease"/>
            <person name="Wu L."/>
            <person name="Ma J."/>
        </authorList>
    </citation>
    <scope>NUCLEOTIDE SEQUENCE [LARGE SCALE GENOMIC DNA]</scope>
    <source>
        <strain evidence="2 3">YIM 94188</strain>
    </source>
</reference>